<evidence type="ECO:0008006" key="3">
    <source>
        <dbReference type="Google" id="ProtNLM"/>
    </source>
</evidence>
<name>A0ABN8R243_9CNID</name>
<proteinExistence type="predicted"/>
<comment type="caution">
    <text evidence="1">The sequence shown here is derived from an EMBL/GenBank/DDBJ whole genome shotgun (WGS) entry which is preliminary data.</text>
</comment>
<dbReference type="EMBL" id="CALNXI010001553">
    <property type="protein sequence ID" value="CAH3171952.1"/>
    <property type="molecule type" value="Genomic_DNA"/>
</dbReference>
<keyword evidence="2" id="KW-1185">Reference proteome</keyword>
<organism evidence="1 2">
    <name type="scientific">Porites evermanni</name>
    <dbReference type="NCBI Taxonomy" id="104178"/>
    <lineage>
        <taxon>Eukaryota</taxon>
        <taxon>Metazoa</taxon>
        <taxon>Cnidaria</taxon>
        <taxon>Anthozoa</taxon>
        <taxon>Hexacorallia</taxon>
        <taxon>Scleractinia</taxon>
        <taxon>Fungiina</taxon>
        <taxon>Poritidae</taxon>
        <taxon>Porites</taxon>
    </lineage>
</organism>
<gene>
    <name evidence="1" type="ORF">PEVE_00008148</name>
</gene>
<dbReference type="InterPro" id="IPR008160">
    <property type="entry name" value="Collagen"/>
</dbReference>
<evidence type="ECO:0000313" key="2">
    <source>
        <dbReference type="Proteomes" id="UP001159427"/>
    </source>
</evidence>
<dbReference type="PRINTS" id="PR01217">
    <property type="entry name" value="PRICHEXTENSN"/>
</dbReference>
<evidence type="ECO:0000313" key="1">
    <source>
        <dbReference type="EMBL" id="CAH3171952.1"/>
    </source>
</evidence>
<reference evidence="1 2" key="1">
    <citation type="submission" date="2022-05" db="EMBL/GenBank/DDBJ databases">
        <authorList>
            <consortium name="Genoscope - CEA"/>
            <person name="William W."/>
        </authorList>
    </citation>
    <scope>NUCLEOTIDE SEQUENCE [LARGE SCALE GENOMIC DNA]</scope>
</reference>
<protein>
    <recommendedName>
        <fullName evidence="3">Minicollagen</fullName>
    </recommendedName>
</protein>
<sequence>MGLSSKRRETLLSLIANMANVTSPANWLLLAEIFSRGWRLTKDMDLRIILASCLVALACSKSIEEKEKREASPCGYGCPAVCAPACEPTCCAPPPPPPPPPCPVPVPVPCPQPGPPGQPGCMGPPGLPGCRGFPGAPGCMGPMGPMGPPGAPGCPGLPAPPPPPCPPICIHHCMKICPQPCCAPPPPVYIPPPPPPPMPVCAPSCAPACCK</sequence>
<dbReference type="Pfam" id="PF01391">
    <property type="entry name" value="Collagen"/>
    <property type="match status" value="1"/>
</dbReference>
<dbReference type="Proteomes" id="UP001159427">
    <property type="component" value="Unassembled WGS sequence"/>
</dbReference>
<accession>A0ABN8R243</accession>